<feature type="domain" description="PPIase FKBP-type" evidence="8">
    <location>
        <begin position="229"/>
        <end position="314"/>
    </location>
</feature>
<gene>
    <name evidence="9" type="ORF">BJ991_002350</name>
</gene>
<keyword evidence="3 5" id="KW-0697">Rotamase</keyword>
<dbReference type="RefSeq" id="WP_179490201.1">
    <property type="nucleotide sequence ID" value="NZ_JACCBV010000001.1"/>
</dbReference>
<evidence type="ECO:0000256" key="2">
    <source>
        <dbReference type="ARBA" id="ARBA00006577"/>
    </source>
</evidence>
<dbReference type="GO" id="GO:0003755">
    <property type="term" value="F:peptidyl-prolyl cis-trans isomerase activity"/>
    <property type="evidence" value="ECO:0007669"/>
    <property type="project" value="UniProtKB-UniRule"/>
</dbReference>
<keyword evidence="4 5" id="KW-0413">Isomerase</keyword>
<reference evidence="9 10" key="1">
    <citation type="submission" date="2020-07" db="EMBL/GenBank/DDBJ databases">
        <title>Sequencing the genomes of 1000 actinobacteria strains.</title>
        <authorList>
            <person name="Klenk H.-P."/>
        </authorList>
    </citation>
    <scope>NUCLEOTIDE SEQUENCE [LARGE SCALE GENOMIC DNA]</scope>
    <source>
        <strain evidence="9 10">DSM 24662</strain>
    </source>
</reference>
<evidence type="ECO:0000256" key="1">
    <source>
        <dbReference type="ARBA" id="ARBA00000971"/>
    </source>
</evidence>
<protein>
    <recommendedName>
        <fullName evidence="6">Peptidyl-prolyl cis-trans isomerase</fullName>
        <ecNumber evidence="6">5.2.1.8</ecNumber>
    </recommendedName>
</protein>
<dbReference type="PANTHER" id="PTHR43811">
    <property type="entry name" value="FKBP-TYPE PEPTIDYL-PROLYL CIS-TRANS ISOMERASE FKPA"/>
    <property type="match status" value="1"/>
</dbReference>
<dbReference type="InterPro" id="IPR046357">
    <property type="entry name" value="PPIase_dom_sf"/>
</dbReference>
<comment type="catalytic activity">
    <reaction evidence="1 5 6">
        <text>[protein]-peptidylproline (omega=180) = [protein]-peptidylproline (omega=0)</text>
        <dbReference type="Rhea" id="RHEA:16237"/>
        <dbReference type="Rhea" id="RHEA-COMP:10747"/>
        <dbReference type="Rhea" id="RHEA-COMP:10748"/>
        <dbReference type="ChEBI" id="CHEBI:83833"/>
        <dbReference type="ChEBI" id="CHEBI:83834"/>
        <dbReference type="EC" id="5.2.1.8"/>
    </reaction>
</comment>
<evidence type="ECO:0000313" key="9">
    <source>
        <dbReference type="EMBL" id="NYE20322.1"/>
    </source>
</evidence>
<dbReference type="Proteomes" id="UP000576969">
    <property type="component" value="Unassembled WGS sequence"/>
</dbReference>
<accession>A0A7Y9GPU9</accession>
<keyword evidence="10" id="KW-1185">Reference proteome</keyword>
<organism evidence="9 10">
    <name type="scientific">Microbacterium immunditiarum</name>
    <dbReference type="NCBI Taxonomy" id="337480"/>
    <lineage>
        <taxon>Bacteria</taxon>
        <taxon>Bacillati</taxon>
        <taxon>Actinomycetota</taxon>
        <taxon>Actinomycetes</taxon>
        <taxon>Micrococcales</taxon>
        <taxon>Microbacteriaceae</taxon>
        <taxon>Microbacterium</taxon>
    </lineage>
</organism>
<evidence type="ECO:0000259" key="8">
    <source>
        <dbReference type="PROSITE" id="PS50059"/>
    </source>
</evidence>
<evidence type="ECO:0000256" key="3">
    <source>
        <dbReference type="ARBA" id="ARBA00023110"/>
    </source>
</evidence>
<dbReference type="EMBL" id="JACCBV010000001">
    <property type="protein sequence ID" value="NYE20322.1"/>
    <property type="molecule type" value="Genomic_DNA"/>
</dbReference>
<feature type="signal peptide" evidence="7">
    <location>
        <begin position="1"/>
        <end position="25"/>
    </location>
</feature>
<feature type="chain" id="PRO_5039636915" description="Peptidyl-prolyl cis-trans isomerase" evidence="7">
    <location>
        <begin position="26"/>
        <end position="319"/>
    </location>
</feature>
<comment type="similarity">
    <text evidence="2 6">Belongs to the FKBP-type PPIase family.</text>
</comment>
<dbReference type="InterPro" id="IPR001179">
    <property type="entry name" value="PPIase_FKBP_dom"/>
</dbReference>
<keyword evidence="7" id="KW-0732">Signal</keyword>
<evidence type="ECO:0000256" key="6">
    <source>
        <dbReference type="RuleBase" id="RU003915"/>
    </source>
</evidence>
<dbReference type="PROSITE" id="PS51257">
    <property type="entry name" value="PROKAR_LIPOPROTEIN"/>
    <property type="match status" value="1"/>
</dbReference>
<dbReference type="PROSITE" id="PS50059">
    <property type="entry name" value="FKBP_PPIASE"/>
    <property type="match status" value="1"/>
</dbReference>
<evidence type="ECO:0000256" key="4">
    <source>
        <dbReference type="ARBA" id="ARBA00023235"/>
    </source>
</evidence>
<name>A0A7Y9GPU9_9MICO</name>
<comment type="caution">
    <text evidence="9">The sequence shown here is derived from an EMBL/GenBank/DDBJ whole genome shotgun (WGS) entry which is preliminary data.</text>
</comment>
<dbReference type="SUPFAM" id="SSF54534">
    <property type="entry name" value="FKBP-like"/>
    <property type="match status" value="1"/>
</dbReference>
<dbReference type="Pfam" id="PF00254">
    <property type="entry name" value="FKBP_C"/>
    <property type="match status" value="1"/>
</dbReference>
<dbReference type="Gene3D" id="3.10.50.40">
    <property type="match status" value="1"/>
</dbReference>
<evidence type="ECO:0000313" key="10">
    <source>
        <dbReference type="Proteomes" id="UP000576969"/>
    </source>
</evidence>
<dbReference type="AlphaFoldDB" id="A0A7Y9GPU9"/>
<dbReference type="EC" id="5.2.1.8" evidence="6"/>
<dbReference type="PANTHER" id="PTHR43811:SF23">
    <property type="entry name" value="FKBP-TYPE 22 KDA PEPTIDYL-PROLYL CIS-TRANS ISOMERASE"/>
    <property type="match status" value="1"/>
</dbReference>
<proteinExistence type="inferred from homology"/>
<sequence length="319" mass="33258">MRKIPVALTVVALAAVGLTGCSQSAADACPRPSADPEVANLVTVTGDQEDVPRVKVYTPLHTDELVVGDVVRGEGAPITTVDQVAVVDVSVISAETGEEIVSTPYDGDLSRAFALSRWEQTFPTFDRIVECATEGSRIVAALPPGDVAPEAAESFGMSEEDSAVLVVDVRKVFLPRADGANQFNADRGVPSVVRAPNGRPGIIVPDGAPPSDLVVQTIKKGDGEAVSSDAPFRAHYTGLTWADREVFQTTWDGEPASLTLDSLVPGVAEALEGATVGSQVLVVVPPDLGYGEEERSGIPADSTLVFVFDILGIDAAPAE</sequence>
<evidence type="ECO:0000256" key="7">
    <source>
        <dbReference type="SAM" id="SignalP"/>
    </source>
</evidence>
<evidence type="ECO:0000256" key="5">
    <source>
        <dbReference type="PROSITE-ProRule" id="PRU00277"/>
    </source>
</evidence>